<accession>A0A1N6NE34</accession>
<dbReference type="InterPro" id="IPR032092">
    <property type="entry name" value="PilW"/>
</dbReference>
<dbReference type="STRING" id="34027.SAMN05421829_101256"/>
<dbReference type="AlphaFoldDB" id="A0A1N6NE34"/>
<dbReference type="EMBL" id="FTMD01000001">
    <property type="protein sequence ID" value="SIP90322.1"/>
    <property type="molecule type" value="Genomic_DNA"/>
</dbReference>
<organism evidence="1 2">
    <name type="scientific">Aromatoleum tolulyticum</name>
    <dbReference type="NCBI Taxonomy" id="34027"/>
    <lineage>
        <taxon>Bacteria</taxon>
        <taxon>Pseudomonadati</taxon>
        <taxon>Pseudomonadota</taxon>
        <taxon>Betaproteobacteria</taxon>
        <taxon>Rhodocyclales</taxon>
        <taxon>Rhodocyclaceae</taxon>
        <taxon>Aromatoleum</taxon>
    </lineage>
</organism>
<proteinExistence type="predicted"/>
<dbReference type="GO" id="GO:0043683">
    <property type="term" value="P:type IV pilus assembly"/>
    <property type="evidence" value="ECO:0007669"/>
    <property type="project" value="InterPro"/>
</dbReference>
<keyword evidence="2" id="KW-1185">Reference proteome</keyword>
<name>A0A1N6NE34_9RHOO</name>
<evidence type="ECO:0000313" key="2">
    <source>
        <dbReference type="Proteomes" id="UP000186819"/>
    </source>
</evidence>
<sequence length="393" mass="42391">MIGLVVGLIITLAITSSVSTIGKQFRITGAGHSAAEGAQVAVALIDRDLRGAGAALFNGSFASLCPGYNMYDKGVVTADNSNLYSLHYPVRIESGASTAVSDMVEIMVGAPDFYSGEILPIVKEMPSSSDIMKISDTNLASEDQIHVGDTVLVVQAPPNETKAPCTRFKVTKVSGQTQSDQCTNFKAGCNVHFGSTSGDVVNDFNPTNPNTTYTKPVSYSAGSLVFKMPPGWVKPEFEYVQYAVACGALLRYDPKKVDPVVLRTTCPASYKNYAMAADIVMLKAQYGISTDGSDQIATWENAPTAAQYTAFSTAQRDDYHKKLQRVKAVRLAMVARSREPDTGKVTAQAPGVFDDTLTLDLSGVAVPAGKTWQNYRYRTHETVVPLRNPLWNR</sequence>
<evidence type="ECO:0000313" key="1">
    <source>
        <dbReference type="EMBL" id="SIP90322.1"/>
    </source>
</evidence>
<reference evidence="2" key="1">
    <citation type="submission" date="2017-01" db="EMBL/GenBank/DDBJ databases">
        <authorList>
            <person name="Varghese N."/>
            <person name="Submissions S."/>
        </authorList>
    </citation>
    <scope>NUCLEOTIDE SEQUENCE [LARGE SCALE GENOMIC DNA]</scope>
    <source>
        <strain evidence="2">ATCC 51758</strain>
    </source>
</reference>
<dbReference type="Pfam" id="PF16074">
    <property type="entry name" value="PilW"/>
    <property type="match status" value="1"/>
</dbReference>
<gene>
    <name evidence="1" type="ORF">SAMN05421829_101256</name>
</gene>
<protein>
    <submittedName>
        <fullName evidence="1">Type IV pilus assembly protein PilW</fullName>
    </submittedName>
</protein>
<dbReference type="Proteomes" id="UP000186819">
    <property type="component" value="Unassembled WGS sequence"/>
</dbReference>